<proteinExistence type="predicted"/>
<feature type="chain" id="PRO_5047363047" description="NTF2-like domain-containing protein" evidence="1">
    <location>
        <begin position="21"/>
        <end position="230"/>
    </location>
</feature>
<reference evidence="3 4" key="1">
    <citation type="journal article" date="2023" name="G3 (Bethesda)">
        <title>A chromosome-level genome assembly of Zasmidium syzygii isolated from banana leaves.</title>
        <authorList>
            <person name="van Westerhoven A.C."/>
            <person name="Mehrabi R."/>
            <person name="Talebi R."/>
            <person name="Steentjes M.B.F."/>
            <person name="Corcolon B."/>
            <person name="Chong P.A."/>
            <person name="Kema G.H.J."/>
            <person name="Seidl M.F."/>
        </authorList>
    </citation>
    <scope>NUCLEOTIDE SEQUENCE [LARGE SCALE GENOMIC DNA]</scope>
    <source>
        <strain evidence="3 4">P124</strain>
    </source>
</reference>
<keyword evidence="1" id="KW-0732">Signal</keyword>
<dbReference type="EMBL" id="JAXOVC010000006">
    <property type="protein sequence ID" value="KAK4500802.1"/>
    <property type="molecule type" value="Genomic_DNA"/>
</dbReference>
<evidence type="ECO:0000313" key="3">
    <source>
        <dbReference type="EMBL" id="KAK4500802.1"/>
    </source>
</evidence>
<keyword evidence="4" id="KW-1185">Reference proteome</keyword>
<evidence type="ECO:0000313" key="4">
    <source>
        <dbReference type="Proteomes" id="UP001305779"/>
    </source>
</evidence>
<organism evidence="3 4">
    <name type="scientific">Zasmidium cellare</name>
    <name type="common">Wine cellar mold</name>
    <name type="synonym">Racodium cellare</name>
    <dbReference type="NCBI Taxonomy" id="395010"/>
    <lineage>
        <taxon>Eukaryota</taxon>
        <taxon>Fungi</taxon>
        <taxon>Dikarya</taxon>
        <taxon>Ascomycota</taxon>
        <taxon>Pezizomycotina</taxon>
        <taxon>Dothideomycetes</taxon>
        <taxon>Dothideomycetidae</taxon>
        <taxon>Mycosphaerellales</taxon>
        <taxon>Mycosphaerellaceae</taxon>
        <taxon>Zasmidium</taxon>
    </lineage>
</organism>
<gene>
    <name evidence="3" type="ORF">PRZ48_008994</name>
</gene>
<feature type="signal peptide" evidence="1">
    <location>
        <begin position="1"/>
        <end position="20"/>
    </location>
</feature>
<evidence type="ECO:0000259" key="2">
    <source>
        <dbReference type="Pfam" id="PF26534"/>
    </source>
</evidence>
<comment type="caution">
    <text evidence="3">The sequence shown here is derived from an EMBL/GenBank/DDBJ whole genome shotgun (WGS) entry which is preliminary data.</text>
</comment>
<accession>A0ABR0EH48</accession>
<dbReference type="Pfam" id="PF26534">
    <property type="entry name" value="NTF2_7"/>
    <property type="match status" value="1"/>
</dbReference>
<feature type="domain" description="NTF2-like" evidence="2">
    <location>
        <begin position="44"/>
        <end position="194"/>
    </location>
</feature>
<protein>
    <recommendedName>
        <fullName evidence="2">NTF2-like domain-containing protein</fullName>
    </recommendedName>
</protein>
<name>A0ABR0EH48_ZASCE</name>
<evidence type="ECO:0000256" key="1">
    <source>
        <dbReference type="SAM" id="SignalP"/>
    </source>
</evidence>
<sequence length="230" mass="25464">MRLYIAIAGIFAVLAALVSAAPNFSFSWLHWTRQHHPSSDPSSCMTPSEADTTADIFRLLIQNYTHDLALTALTEDFHDWASSVNIIINKGGAGPKSMDAPTFASRAAFIDGQGKQPPIPFERIRTFAGCRHVAMRWKTGRSANGHGTEVDDIPVHGNVIIEVKPSEPGNKYNWRISNIWSEFNSAAWLVNLGVFKPGGMPLEAQDVKHLEEFADEEPVVEEHMLVQQSL</sequence>
<dbReference type="Proteomes" id="UP001305779">
    <property type="component" value="Unassembled WGS sequence"/>
</dbReference>
<dbReference type="InterPro" id="IPR058645">
    <property type="entry name" value="NTF2-like_dom_7"/>
</dbReference>